<sequence length="108" mass="11808">MCLIVAATAGTIGIRIGSWWAGSRRSASERIDADIAFIRAMPASDEGALADESLAVQLCRTWLVERGMSPEDAELCCQDSTDCWSQLPPQERQAWRAVAQRARELAQG</sequence>
<dbReference type="Proteomes" id="UP000467193">
    <property type="component" value="Chromosome"/>
</dbReference>
<dbReference type="AlphaFoldDB" id="A0A7I7QZ98"/>
<gene>
    <name evidence="1" type="ORF">MSEDJ_54030</name>
</gene>
<protein>
    <submittedName>
        <fullName evidence="1">Uncharacterized protein</fullName>
    </submittedName>
</protein>
<keyword evidence="2" id="KW-1185">Reference proteome</keyword>
<evidence type="ECO:0000313" key="2">
    <source>
        <dbReference type="Proteomes" id="UP000467193"/>
    </source>
</evidence>
<organism evidence="1 2">
    <name type="scientific">Mycolicibacterium sediminis</name>
    <dbReference type="NCBI Taxonomy" id="1286180"/>
    <lineage>
        <taxon>Bacteria</taxon>
        <taxon>Bacillati</taxon>
        <taxon>Actinomycetota</taxon>
        <taxon>Actinomycetes</taxon>
        <taxon>Mycobacteriales</taxon>
        <taxon>Mycobacteriaceae</taxon>
        <taxon>Mycolicibacterium</taxon>
    </lineage>
</organism>
<evidence type="ECO:0000313" key="1">
    <source>
        <dbReference type="EMBL" id="BBY31307.1"/>
    </source>
</evidence>
<proteinExistence type="predicted"/>
<name>A0A7I7QZ98_9MYCO</name>
<accession>A0A7I7QZ98</accession>
<dbReference type="EMBL" id="AP022588">
    <property type="protein sequence ID" value="BBY31307.1"/>
    <property type="molecule type" value="Genomic_DNA"/>
</dbReference>
<dbReference type="KEGG" id="msei:MSEDJ_54030"/>
<reference evidence="1 2" key="1">
    <citation type="journal article" date="2019" name="Emerg. Microbes Infect.">
        <title>Comprehensive subspecies identification of 175 nontuberculous mycobacteria species based on 7547 genomic profiles.</title>
        <authorList>
            <person name="Matsumoto Y."/>
            <person name="Kinjo T."/>
            <person name="Motooka D."/>
            <person name="Nabeya D."/>
            <person name="Jung N."/>
            <person name="Uechi K."/>
            <person name="Horii T."/>
            <person name="Iida T."/>
            <person name="Fujita J."/>
            <person name="Nakamura S."/>
        </authorList>
    </citation>
    <scope>NUCLEOTIDE SEQUENCE [LARGE SCALE GENOMIC DNA]</scope>
    <source>
        <strain evidence="1 2">JCM 17899</strain>
    </source>
</reference>